<protein>
    <recommendedName>
        <fullName evidence="9">YhhN-like protein</fullName>
    </recommendedName>
</protein>
<evidence type="ECO:0000256" key="3">
    <source>
        <dbReference type="ARBA" id="ARBA00022692"/>
    </source>
</evidence>
<dbReference type="InterPro" id="IPR012506">
    <property type="entry name" value="TMEM86B-like"/>
</dbReference>
<feature type="transmembrane region" description="Helical" evidence="6">
    <location>
        <begin position="169"/>
        <end position="185"/>
    </location>
</feature>
<evidence type="ECO:0000256" key="5">
    <source>
        <dbReference type="ARBA" id="ARBA00023136"/>
    </source>
</evidence>
<comment type="subcellular location">
    <subcellularLocation>
        <location evidence="1">Membrane</location>
        <topology evidence="1">Multi-pass membrane protein</topology>
    </subcellularLocation>
</comment>
<evidence type="ECO:0000256" key="1">
    <source>
        <dbReference type="ARBA" id="ARBA00004141"/>
    </source>
</evidence>
<gene>
    <name evidence="7" type="ORF">GCM10009831_28850</name>
</gene>
<comment type="similarity">
    <text evidence="2">Belongs to the TMEM86 family.</text>
</comment>
<feature type="transmembrane region" description="Helical" evidence="6">
    <location>
        <begin position="138"/>
        <end position="157"/>
    </location>
</feature>
<evidence type="ECO:0000313" key="7">
    <source>
        <dbReference type="EMBL" id="GAA1717150.1"/>
    </source>
</evidence>
<evidence type="ECO:0000256" key="4">
    <source>
        <dbReference type="ARBA" id="ARBA00022989"/>
    </source>
</evidence>
<dbReference type="Proteomes" id="UP001500383">
    <property type="component" value="Unassembled WGS sequence"/>
</dbReference>
<keyword evidence="8" id="KW-1185">Reference proteome</keyword>
<evidence type="ECO:0008006" key="9">
    <source>
        <dbReference type="Google" id="ProtNLM"/>
    </source>
</evidence>
<keyword evidence="4 6" id="KW-1133">Transmembrane helix</keyword>
<keyword evidence="5 6" id="KW-0472">Membrane</keyword>
<evidence type="ECO:0000313" key="8">
    <source>
        <dbReference type="Proteomes" id="UP001500383"/>
    </source>
</evidence>
<dbReference type="EMBL" id="BAAAQG010000015">
    <property type="protein sequence ID" value="GAA1717150.1"/>
    <property type="molecule type" value="Genomic_DNA"/>
</dbReference>
<comment type="caution">
    <text evidence="7">The sequence shown here is derived from an EMBL/GenBank/DDBJ whole genome shotgun (WGS) entry which is preliminary data.</text>
</comment>
<organism evidence="7 8">
    <name type="scientific">Dietzia cercidiphylli</name>
    <dbReference type="NCBI Taxonomy" id="498199"/>
    <lineage>
        <taxon>Bacteria</taxon>
        <taxon>Bacillati</taxon>
        <taxon>Actinomycetota</taxon>
        <taxon>Actinomycetes</taxon>
        <taxon>Mycobacteriales</taxon>
        <taxon>Dietziaceae</taxon>
        <taxon>Dietzia</taxon>
    </lineage>
</organism>
<dbReference type="Pfam" id="PF07947">
    <property type="entry name" value="YhhN"/>
    <property type="match status" value="1"/>
</dbReference>
<evidence type="ECO:0000256" key="6">
    <source>
        <dbReference type="SAM" id="Phobius"/>
    </source>
</evidence>
<sequence>MTAEWTTTRRMTTEGTASDRTTARAFPTVLAQALRERVLSLMDTSRPEGPAFLAAAAGTEVAKATGFGPLEKLCKPLIVPAALTIALREGAQGGAGAGSGGLGPVDTALLSVTGAAYTTGDVILMLGGGHASRSKARLVSGAAAFGVGHLALGGLMLRSGLRFKPVQSAVHGVVAGAAGAILLSEDRANAPLAAYGGLLAALSALATSVDRRSGPGASVLAVAGPVFLLSDALILLRRKTEGGSALARGLDVGVIDTYATAALLLLTGTAAAARTAGRSA</sequence>
<name>A0ABN2J3E7_9ACTN</name>
<feature type="transmembrane region" description="Helical" evidence="6">
    <location>
        <begin position="215"/>
        <end position="236"/>
    </location>
</feature>
<reference evidence="7 8" key="1">
    <citation type="journal article" date="2019" name="Int. J. Syst. Evol. Microbiol.">
        <title>The Global Catalogue of Microorganisms (GCM) 10K type strain sequencing project: providing services to taxonomists for standard genome sequencing and annotation.</title>
        <authorList>
            <consortium name="The Broad Institute Genomics Platform"/>
            <consortium name="The Broad Institute Genome Sequencing Center for Infectious Disease"/>
            <person name="Wu L."/>
            <person name="Ma J."/>
        </authorList>
    </citation>
    <scope>NUCLEOTIDE SEQUENCE [LARGE SCALE GENOMIC DNA]</scope>
    <source>
        <strain evidence="7 8">JCM 16002</strain>
    </source>
</reference>
<evidence type="ECO:0000256" key="2">
    <source>
        <dbReference type="ARBA" id="ARBA00007375"/>
    </source>
</evidence>
<keyword evidence="3 6" id="KW-0812">Transmembrane</keyword>
<accession>A0ABN2J3E7</accession>
<proteinExistence type="inferred from homology"/>
<feature type="transmembrane region" description="Helical" evidence="6">
    <location>
        <begin position="192"/>
        <end position="209"/>
    </location>
</feature>